<gene>
    <name evidence="2" type="ORF">BS1321_13940</name>
</gene>
<dbReference type="Pfam" id="PF03413">
    <property type="entry name" value="PepSY"/>
    <property type="match status" value="2"/>
</dbReference>
<feature type="domain" description="PepSY" evidence="1">
    <location>
        <begin position="121"/>
        <end position="177"/>
    </location>
</feature>
<name>A0A223EIL0_9BACI</name>
<proteinExistence type="predicted"/>
<dbReference type="Proteomes" id="UP000214618">
    <property type="component" value="Chromosome"/>
</dbReference>
<dbReference type="RefSeq" id="WP_063233989.1">
    <property type="nucleotide sequence ID" value="NZ_BCVO01000013.1"/>
</dbReference>
<evidence type="ECO:0000313" key="3">
    <source>
        <dbReference type="Proteomes" id="UP000214618"/>
    </source>
</evidence>
<evidence type="ECO:0000259" key="1">
    <source>
        <dbReference type="Pfam" id="PF03413"/>
    </source>
</evidence>
<sequence>MKKQWSTIKEGIIQRKKVIMTVSIASVLLFGGAAGTAVYAVNKGNISEDEAIKMISEKLGGEVTQFEKDWDQPMTYEMTVKTKEGYQDVDVDAEKGEILSQEMEDDDDEDMSTQQAVETAKISSDQAEKIALKAVDGQVTDAELDSENGTLVYELEIKQGLKEYDVVVDATTGKVLKNQLDD</sequence>
<dbReference type="Gene3D" id="3.10.450.40">
    <property type="match status" value="2"/>
</dbReference>
<dbReference type="GeneID" id="56473851"/>
<dbReference type="OrthoDB" id="5361545at2"/>
<feature type="domain" description="PepSY" evidence="1">
    <location>
        <begin position="46"/>
        <end position="102"/>
    </location>
</feature>
<dbReference type="InterPro" id="IPR025711">
    <property type="entry name" value="PepSY"/>
</dbReference>
<protein>
    <recommendedName>
        <fullName evidence="1">PepSY domain-containing protein</fullName>
    </recommendedName>
</protein>
<dbReference type="EMBL" id="CP017704">
    <property type="protein sequence ID" value="ASS94925.1"/>
    <property type="molecule type" value="Genomic_DNA"/>
</dbReference>
<dbReference type="AlphaFoldDB" id="A0A223EIL0"/>
<reference evidence="2 3" key="1">
    <citation type="submission" date="2016-10" db="EMBL/GenBank/DDBJ databases">
        <title>The whole genome sequencing and assembly of Bacillus simplex DSM 1321 strain.</title>
        <authorList>
            <person name="Park M.-K."/>
            <person name="Lee Y.-J."/>
            <person name="Yi H."/>
            <person name="Bahn Y.-S."/>
            <person name="Kim J.F."/>
            <person name="Lee D.-W."/>
        </authorList>
    </citation>
    <scope>NUCLEOTIDE SEQUENCE [LARGE SCALE GENOMIC DNA]</scope>
    <source>
        <strain evidence="2 3">DSM 1321</strain>
    </source>
</reference>
<evidence type="ECO:0000313" key="2">
    <source>
        <dbReference type="EMBL" id="ASS94925.1"/>
    </source>
</evidence>
<accession>A0A223EIL0</accession>
<organism evidence="2 3">
    <name type="scientific">Peribacillus simplex NBRC 15720 = DSM 1321</name>
    <dbReference type="NCBI Taxonomy" id="1349754"/>
    <lineage>
        <taxon>Bacteria</taxon>
        <taxon>Bacillati</taxon>
        <taxon>Bacillota</taxon>
        <taxon>Bacilli</taxon>
        <taxon>Bacillales</taxon>
        <taxon>Bacillaceae</taxon>
        <taxon>Peribacillus</taxon>
    </lineage>
</organism>